<dbReference type="RefSeq" id="WP_110368788.1">
    <property type="nucleotide sequence ID" value="NZ_BBBA01000091.1"/>
</dbReference>
<dbReference type="EMBL" id="CP029287">
    <property type="protein sequence ID" value="AWR98639.1"/>
    <property type="molecule type" value="Genomic_DNA"/>
</dbReference>
<reference evidence="1" key="1">
    <citation type="submission" date="2018-05" db="EMBL/GenBank/DDBJ databases">
        <title>Complete Genome Sequences of Extremely Thermoacidophilic, Metal-Mobilizing Type-Strain Members of the Archaeal Family Sulfolobaceae: Acidianus brierleyi DSM-1651T, Acidianus sulfidivorans DSM-18786T, Metallosphaera hakonensis DSM-7519T, and Metallosphaera prunae DSM-10039T.</title>
        <authorList>
            <person name="Counts J.A."/>
            <person name="Kelly R.M."/>
        </authorList>
    </citation>
    <scope>NUCLEOTIDE SEQUENCE [LARGE SCALE GENOMIC DNA]</scope>
    <source>
        <strain evidence="1">HO1-1</strain>
    </source>
</reference>
<evidence type="ECO:0000313" key="2">
    <source>
        <dbReference type="Proteomes" id="UP000247586"/>
    </source>
</evidence>
<evidence type="ECO:0000313" key="1">
    <source>
        <dbReference type="EMBL" id="AWR98639.1"/>
    </source>
</evidence>
<dbReference type="KEGG" id="mhk:DFR87_01765"/>
<dbReference type="STRING" id="1293036.GCA_001315825_03272"/>
<dbReference type="Proteomes" id="UP000247586">
    <property type="component" value="Chromosome"/>
</dbReference>
<gene>
    <name evidence="1" type="ORF">DFR87_01765</name>
</gene>
<name>A0A2U9IRG1_9CREN</name>
<keyword evidence="2" id="KW-1185">Reference proteome</keyword>
<sequence>MSLTDEIRKVLRDNPSIIVEALMQRPDLL</sequence>
<organism evidence="1 2">
    <name type="scientific">Metallosphaera hakonensis JCM 8857 = DSM 7519</name>
    <dbReference type="NCBI Taxonomy" id="1293036"/>
    <lineage>
        <taxon>Archaea</taxon>
        <taxon>Thermoproteota</taxon>
        <taxon>Thermoprotei</taxon>
        <taxon>Sulfolobales</taxon>
        <taxon>Sulfolobaceae</taxon>
        <taxon>Metallosphaera</taxon>
    </lineage>
</organism>
<protein>
    <submittedName>
        <fullName evidence="1">Resolvase</fullName>
    </submittedName>
</protein>
<proteinExistence type="predicted"/>
<dbReference type="AlphaFoldDB" id="A0A2U9IRG1"/>
<accession>A0A2U9IRG1</accession>
<dbReference type="GeneID" id="36834029"/>